<evidence type="ECO:0000256" key="8">
    <source>
        <dbReference type="ARBA" id="ARBA00022741"/>
    </source>
</evidence>
<name>A0ABS2H522_9BACL</name>
<evidence type="ECO:0000256" key="9">
    <source>
        <dbReference type="ARBA" id="ARBA00022777"/>
    </source>
</evidence>
<dbReference type="SUPFAM" id="SSF158472">
    <property type="entry name" value="HAMP domain-like"/>
    <property type="match status" value="1"/>
</dbReference>
<keyword evidence="17" id="KW-1185">Reference proteome</keyword>
<keyword evidence="12" id="KW-0902">Two-component regulatory system</keyword>
<evidence type="ECO:0000256" key="7">
    <source>
        <dbReference type="ARBA" id="ARBA00022692"/>
    </source>
</evidence>
<evidence type="ECO:0000256" key="1">
    <source>
        <dbReference type="ARBA" id="ARBA00000085"/>
    </source>
</evidence>
<evidence type="ECO:0000256" key="11">
    <source>
        <dbReference type="ARBA" id="ARBA00022989"/>
    </source>
</evidence>
<keyword evidence="7 14" id="KW-0812">Transmembrane</keyword>
<evidence type="ECO:0000256" key="3">
    <source>
        <dbReference type="ARBA" id="ARBA00012438"/>
    </source>
</evidence>
<reference evidence="16 17" key="1">
    <citation type="submission" date="2021-01" db="EMBL/GenBank/DDBJ databases">
        <title>Paenibacillus sp.nov. isolated from the rhizosphere soil of tomato plant.</title>
        <authorList>
            <person name="Thin K.K."/>
            <person name="Zhang X."/>
            <person name="He S."/>
        </authorList>
    </citation>
    <scope>NUCLEOTIDE SEQUENCE [LARGE SCALE GENOMIC DNA]</scope>
    <source>
        <strain evidence="16 17">DXFW5</strain>
    </source>
</reference>
<dbReference type="EC" id="2.7.13.3" evidence="3"/>
<dbReference type="InterPro" id="IPR036097">
    <property type="entry name" value="HisK_dim/P_sf"/>
</dbReference>
<comment type="caution">
    <text evidence="16">The sequence shown here is derived from an EMBL/GenBank/DDBJ whole genome shotgun (WGS) entry which is preliminary data.</text>
</comment>
<feature type="transmembrane region" description="Helical" evidence="14">
    <location>
        <begin position="12"/>
        <end position="32"/>
    </location>
</feature>
<dbReference type="Gene3D" id="1.10.287.130">
    <property type="match status" value="1"/>
</dbReference>
<dbReference type="InterPro" id="IPR050398">
    <property type="entry name" value="HssS/ArlS-like"/>
</dbReference>
<dbReference type="Proteomes" id="UP001516620">
    <property type="component" value="Unassembled WGS sequence"/>
</dbReference>
<dbReference type="SMART" id="SM00304">
    <property type="entry name" value="HAMP"/>
    <property type="match status" value="1"/>
</dbReference>
<evidence type="ECO:0000256" key="4">
    <source>
        <dbReference type="ARBA" id="ARBA00022475"/>
    </source>
</evidence>
<dbReference type="InterPro" id="IPR003660">
    <property type="entry name" value="HAMP_dom"/>
</dbReference>
<dbReference type="CDD" id="cd06225">
    <property type="entry name" value="HAMP"/>
    <property type="match status" value="1"/>
</dbReference>
<dbReference type="Gene3D" id="6.10.340.10">
    <property type="match status" value="1"/>
</dbReference>
<dbReference type="CDD" id="cd00082">
    <property type="entry name" value="HisKA"/>
    <property type="match status" value="1"/>
</dbReference>
<evidence type="ECO:0000259" key="15">
    <source>
        <dbReference type="PROSITE" id="PS50885"/>
    </source>
</evidence>
<keyword evidence="11 14" id="KW-1133">Transmembrane helix</keyword>
<feature type="transmembrane region" description="Helical" evidence="14">
    <location>
        <begin position="148"/>
        <end position="170"/>
    </location>
</feature>
<sequence length="286" mass="32437">MRMKSLTLRIWVILSIVILIIALVTSLAFMFVTNGFEDDDAKHLLELTHQIVLDSLKDNPGNESTVEAAGHHYRHFVFNLTDGQLTPILGEAQIPDPLVNQLESLVNQDKGRVTDETIGRTHYLLRMSPIGESSYLISYTNTDEREDILKIIFMALLVTLLSLPISKLIANNIAKPLKKLEAYTKRVANKEWNSELEIRSKDEIGRLAMAMKEMKDALRIADEEERKFLQSVSHDLKTPVMVIMGYAQEIIDGMYEDSPEESATIIKNEATRFGEEDQTNSILQYA</sequence>
<dbReference type="PANTHER" id="PTHR45528">
    <property type="entry name" value="SENSOR HISTIDINE KINASE CPXA"/>
    <property type="match status" value="1"/>
</dbReference>
<keyword evidence="5" id="KW-0597">Phosphoprotein</keyword>
<dbReference type="PANTHER" id="PTHR45528:SF1">
    <property type="entry name" value="SENSOR HISTIDINE KINASE CPXA"/>
    <property type="match status" value="1"/>
</dbReference>
<keyword evidence="13 14" id="KW-0472">Membrane</keyword>
<proteinExistence type="predicted"/>
<dbReference type="Pfam" id="PF00512">
    <property type="entry name" value="HisKA"/>
    <property type="match status" value="1"/>
</dbReference>
<keyword evidence="8" id="KW-0547">Nucleotide-binding</keyword>
<keyword evidence="4" id="KW-1003">Cell membrane</keyword>
<evidence type="ECO:0000256" key="12">
    <source>
        <dbReference type="ARBA" id="ARBA00023012"/>
    </source>
</evidence>
<evidence type="ECO:0000256" key="6">
    <source>
        <dbReference type="ARBA" id="ARBA00022679"/>
    </source>
</evidence>
<protein>
    <recommendedName>
        <fullName evidence="3">histidine kinase</fullName>
        <ecNumber evidence="3">2.7.13.3</ecNumber>
    </recommendedName>
</protein>
<accession>A0ABS2H522</accession>
<keyword evidence="10" id="KW-0067">ATP-binding</keyword>
<evidence type="ECO:0000313" key="17">
    <source>
        <dbReference type="Proteomes" id="UP001516620"/>
    </source>
</evidence>
<feature type="domain" description="HAMP" evidence="15">
    <location>
        <begin position="171"/>
        <end position="223"/>
    </location>
</feature>
<evidence type="ECO:0000256" key="2">
    <source>
        <dbReference type="ARBA" id="ARBA00004651"/>
    </source>
</evidence>
<dbReference type="PROSITE" id="PS50885">
    <property type="entry name" value="HAMP"/>
    <property type="match status" value="1"/>
</dbReference>
<evidence type="ECO:0000313" key="16">
    <source>
        <dbReference type="EMBL" id="MBM6996572.1"/>
    </source>
</evidence>
<keyword evidence="9" id="KW-0418">Kinase</keyword>
<dbReference type="RefSeq" id="WP_193417523.1">
    <property type="nucleotide sequence ID" value="NZ_JADCNN020000010.1"/>
</dbReference>
<dbReference type="SUPFAM" id="SSF47384">
    <property type="entry name" value="Homodimeric domain of signal transducing histidine kinase"/>
    <property type="match status" value="1"/>
</dbReference>
<evidence type="ECO:0000256" key="14">
    <source>
        <dbReference type="SAM" id="Phobius"/>
    </source>
</evidence>
<keyword evidence="6" id="KW-0808">Transferase</keyword>
<organism evidence="16 17">
    <name type="scientific">Paenibacillus rhizolycopersici</name>
    <dbReference type="NCBI Taxonomy" id="2780073"/>
    <lineage>
        <taxon>Bacteria</taxon>
        <taxon>Bacillati</taxon>
        <taxon>Bacillota</taxon>
        <taxon>Bacilli</taxon>
        <taxon>Bacillales</taxon>
        <taxon>Paenibacillaceae</taxon>
        <taxon>Paenibacillus</taxon>
    </lineage>
</organism>
<dbReference type="EMBL" id="JADCNN020000010">
    <property type="protein sequence ID" value="MBM6996572.1"/>
    <property type="molecule type" value="Genomic_DNA"/>
</dbReference>
<comment type="subcellular location">
    <subcellularLocation>
        <location evidence="2">Cell membrane</location>
        <topology evidence="2">Multi-pass membrane protein</topology>
    </subcellularLocation>
</comment>
<dbReference type="InterPro" id="IPR003661">
    <property type="entry name" value="HisK_dim/P_dom"/>
</dbReference>
<gene>
    <name evidence="16" type="ORF">IM700_013035</name>
</gene>
<evidence type="ECO:0000256" key="5">
    <source>
        <dbReference type="ARBA" id="ARBA00022553"/>
    </source>
</evidence>
<dbReference type="Pfam" id="PF00672">
    <property type="entry name" value="HAMP"/>
    <property type="match status" value="1"/>
</dbReference>
<evidence type="ECO:0000256" key="13">
    <source>
        <dbReference type="ARBA" id="ARBA00023136"/>
    </source>
</evidence>
<comment type="catalytic activity">
    <reaction evidence="1">
        <text>ATP + protein L-histidine = ADP + protein N-phospho-L-histidine.</text>
        <dbReference type="EC" id="2.7.13.3"/>
    </reaction>
</comment>
<evidence type="ECO:0000256" key="10">
    <source>
        <dbReference type="ARBA" id="ARBA00022840"/>
    </source>
</evidence>